<dbReference type="AlphaFoldDB" id="A0A1I6UR83"/>
<accession>A0A1I6UR83</accession>
<dbReference type="Proteomes" id="UP000183209">
    <property type="component" value="Unassembled WGS sequence"/>
</dbReference>
<protein>
    <recommendedName>
        <fullName evidence="3">Bacteriophage CI repressor helix-turn-helix domain-containing protein</fullName>
    </recommendedName>
</protein>
<dbReference type="EMBL" id="FPAG01000007">
    <property type="protein sequence ID" value="SFT03847.1"/>
    <property type="molecule type" value="Genomic_DNA"/>
</dbReference>
<sequence>MYSSIEYNLQTKTMPKTIDRITHIIKIFGLSARQFDMSIGASNGYTLRMSKNNASVGSDVLAKILEKYPVINAHWLITGQGDMFNTSSKAKTIDAYSISEEEIEAIIDKKLKEHDSKERDLLMDEIKKEIEATKKGLK</sequence>
<name>A0A1I6UR83_9FLAO</name>
<organism evidence="1 2">
    <name type="scientific">Zhouia amylolytica</name>
    <dbReference type="NCBI Taxonomy" id="376730"/>
    <lineage>
        <taxon>Bacteria</taxon>
        <taxon>Pseudomonadati</taxon>
        <taxon>Bacteroidota</taxon>
        <taxon>Flavobacteriia</taxon>
        <taxon>Flavobacteriales</taxon>
        <taxon>Flavobacteriaceae</taxon>
        <taxon>Zhouia</taxon>
    </lineage>
</organism>
<proteinExistence type="predicted"/>
<evidence type="ECO:0000313" key="1">
    <source>
        <dbReference type="EMBL" id="SFT03847.1"/>
    </source>
</evidence>
<reference evidence="1 2" key="1">
    <citation type="submission" date="2016-10" db="EMBL/GenBank/DDBJ databases">
        <authorList>
            <person name="de Groot N.N."/>
        </authorList>
    </citation>
    <scope>NUCLEOTIDE SEQUENCE [LARGE SCALE GENOMIC DNA]</scope>
    <source>
        <strain evidence="1 2">CGMCC 1.6114</strain>
    </source>
</reference>
<gene>
    <name evidence="1" type="ORF">SAMN04487906_2655</name>
</gene>
<evidence type="ECO:0008006" key="3">
    <source>
        <dbReference type="Google" id="ProtNLM"/>
    </source>
</evidence>
<evidence type="ECO:0000313" key="2">
    <source>
        <dbReference type="Proteomes" id="UP000183209"/>
    </source>
</evidence>